<dbReference type="OrthoDB" id="3191971at2"/>
<dbReference type="InterPro" id="IPR021707">
    <property type="entry name" value="DUF3290"/>
</dbReference>
<feature type="transmembrane region" description="Helical" evidence="1">
    <location>
        <begin position="50"/>
        <end position="69"/>
    </location>
</feature>
<evidence type="ECO:0000256" key="1">
    <source>
        <dbReference type="SAM" id="Phobius"/>
    </source>
</evidence>
<dbReference type="Pfam" id="PF11694">
    <property type="entry name" value="DUF3290"/>
    <property type="match status" value="1"/>
</dbReference>
<protein>
    <recommendedName>
        <fullName evidence="4">DUF3290 domain-containing protein</fullName>
    </recommendedName>
</protein>
<name>A0A366K6Z6_9BIFI</name>
<sequence>MTFYSISYLESQGGFNQVLRYVILAVLLLALIAFSILYMHHRLETKYRQLGIIAFLLVALALVGEYSQYKQSQSASVQNQQMISFIQKVAKDEKVPADDVLVNSRTLNDRVIVKVRNKYYQTKLSSDRSAFQLYETHLMSEPKVAK</sequence>
<accession>A0A366K6Z6</accession>
<dbReference type="AlphaFoldDB" id="A0A366K6Z6"/>
<reference evidence="2 3" key="1">
    <citation type="submission" date="2017-10" db="EMBL/GenBank/DDBJ databases">
        <title>Bifidobacterium xylocopum sp. nov. and Bifidobacterium aemilianum sp. nov., from the carpenter bee (Xylocopa violacea) digestive tract.</title>
        <authorList>
            <person name="Alberoni D."/>
            <person name="Baffoni L."/>
            <person name="Di Gioia D."/>
            <person name="Gaggia F."/>
            <person name="Biavati B."/>
        </authorList>
    </citation>
    <scope>NUCLEOTIDE SEQUENCE [LARGE SCALE GENOMIC DNA]</scope>
    <source>
        <strain evidence="2 3">XV10</strain>
    </source>
</reference>
<gene>
    <name evidence="2" type="ORF">CRD60_05845</name>
</gene>
<dbReference type="EMBL" id="PDCG01000005">
    <property type="protein sequence ID" value="RBP97520.1"/>
    <property type="molecule type" value="Genomic_DNA"/>
</dbReference>
<evidence type="ECO:0000313" key="2">
    <source>
        <dbReference type="EMBL" id="RBP97520.1"/>
    </source>
</evidence>
<dbReference type="RefSeq" id="WP_113860366.1">
    <property type="nucleotide sequence ID" value="NZ_PDCG01000005.1"/>
</dbReference>
<comment type="caution">
    <text evidence="2">The sequence shown here is derived from an EMBL/GenBank/DDBJ whole genome shotgun (WGS) entry which is preliminary data.</text>
</comment>
<keyword evidence="3" id="KW-1185">Reference proteome</keyword>
<evidence type="ECO:0008006" key="4">
    <source>
        <dbReference type="Google" id="ProtNLM"/>
    </source>
</evidence>
<dbReference type="Proteomes" id="UP000252530">
    <property type="component" value="Unassembled WGS sequence"/>
</dbReference>
<keyword evidence="1" id="KW-1133">Transmembrane helix</keyword>
<evidence type="ECO:0000313" key="3">
    <source>
        <dbReference type="Proteomes" id="UP000252530"/>
    </source>
</evidence>
<keyword evidence="1" id="KW-0812">Transmembrane</keyword>
<keyword evidence="1" id="KW-0472">Membrane</keyword>
<proteinExistence type="predicted"/>
<feature type="transmembrane region" description="Helical" evidence="1">
    <location>
        <begin position="18"/>
        <end position="38"/>
    </location>
</feature>
<organism evidence="2 3">
    <name type="scientific">Bifidobacterium aemilianum</name>
    <dbReference type="NCBI Taxonomy" id="2493120"/>
    <lineage>
        <taxon>Bacteria</taxon>
        <taxon>Bacillati</taxon>
        <taxon>Actinomycetota</taxon>
        <taxon>Actinomycetes</taxon>
        <taxon>Bifidobacteriales</taxon>
        <taxon>Bifidobacteriaceae</taxon>
        <taxon>Bifidobacterium</taxon>
    </lineage>
</organism>